<reference evidence="1" key="1">
    <citation type="submission" date="2024-03" db="EMBL/GenBank/DDBJ databases">
        <title>Novel Streptomyces species of biotechnological and ecological value are a feature of Machair soil.</title>
        <authorList>
            <person name="Prole J.R."/>
            <person name="Goodfellow M."/>
            <person name="Allenby N."/>
            <person name="Ward A.C."/>
        </authorList>
    </citation>
    <scope>NUCLEOTIDE SEQUENCE</scope>
    <source>
        <strain evidence="1">MS1.AVA.4</strain>
    </source>
</reference>
<keyword evidence="2" id="KW-1185">Reference proteome</keyword>
<organism evidence="1 2">
    <name type="scientific">Streptomyces pratisoli</name>
    <dbReference type="NCBI Taxonomy" id="3139917"/>
    <lineage>
        <taxon>Bacteria</taxon>
        <taxon>Bacillati</taxon>
        <taxon>Actinomycetota</taxon>
        <taxon>Actinomycetes</taxon>
        <taxon>Kitasatosporales</taxon>
        <taxon>Streptomycetaceae</taxon>
        <taxon>Streptomyces</taxon>
    </lineage>
</organism>
<dbReference type="EMBL" id="JBBKAI010000002">
    <property type="protein sequence ID" value="MEJ8658057.1"/>
    <property type="molecule type" value="Genomic_DNA"/>
</dbReference>
<evidence type="ECO:0000313" key="2">
    <source>
        <dbReference type="Proteomes" id="UP001375539"/>
    </source>
</evidence>
<protein>
    <submittedName>
        <fullName evidence="1">Uncharacterized protein</fullName>
    </submittedName>
</protein>
<comment type="caution">
    <text evidence="1">The sequence shown here is derived from an EMBL/GenBank/DDBJ whole genome shotgun (WGS) entry which is preliminary data.</text>
</comment>
<sequence>MAAAVLLAPGESLAADGAATTPPAPTAGAPADQPAQGVALATGERVELVKGKGAGAPGFRVVPKRAGEQPGRYAFSKVDGRLQVRPVGLKKPVGATTVTTGAAPKSAPARSARAASAAYSVRIQLAGTDHFGPIIHVWDRKTWTYHDVAEEQWDSFGTVSLPPGDYVTIGMFSNWRQPTHLLTKTFTVKDRGLTVSLDASTAKETGITTDDPTARRASAAVWIRVPNGGIAGFMGGWGEKVYVTPISLPGVSLRVHDVLVKDGTSENNPSPYRYDLFHSFDGTVPANPTRLVRTADLAKTVTTVRSQGRDTLGHLSTTVDTGQPDDGVYVGSPIRVPATVTEYVTPGRPFSRLVATGRHQLFAPTRTLAKGTQAGETLGIAPFAGRGDELSSIHRLGSTFQIYDPRAFSDGAGNHGSDHTSATQDMVLSANGTILAEVKGLGYPEVWHATTGAPTQRAGYRLVQTVHRTADYARLSHRQTTEWTFFSSGSQSRWEEVPLVDAAVRVDGLDTRNAAGASPVTVTATADSRLVSATATVTGLEYSADDGGTWTALPVPGTGDTASAEVTVPQGARFVSLRVTAKDTEGSTVRRTVERAFAGPVPTADETVGAVTVTDVSVNGGRVVAPPVGDYADYPARFTVSDPSGIADTFLYLYRGSYARPDGVITGWKPQCTQVNATTSTCETTISIDARRTLGRNDLSGEWKVAIGARSLDGRSFTERSAVGSALVLRQSRVTMTAPAQATKGKLFAVQGIAGLVDWSTGRWNALKGRPVQLEYRKPGVTAWTVAAKVTADASGIVKATPKAEFDANWRWLMPRTGEIGAAASPVFFVDVR</sequence>
<evidence type="ECO:0000313" key="1">
    <source>
        <dbReference type="EMBL" id="MEJ8658057.1"/>
    </source>
</evidence>
<accession>A0ACC6QIF3</accession>
<proteinExistence type="predicted"/>
<gene>
    <name evidence="1" type="ORF">WKI58_16230</name>
</gene>
<name>A0ACC6QIF3_9ACTN</name>
<dbReference type="Proteomes" id="UP001375539">
    <property type="component" value="Unassembled WGS sequence"/>
</dbReference>